<feature type="transmembrane region" description="Helical" evidence="2">
    <location>
        <begin position="1052"/>
        <end position="1073"/>
    </location>
</feature>
<dbReference type="Pfam" id="PF00873">
    <property type="entry name" value="ACR_tran"/>
    <property type="match status" value="2"/>
</dbReference>
<dbReference type="EMBL" id="CP007139">
    <property type="protein sequence ID" value="AIE83791.1"/>
    <property type="molecule type" value="Genomic_DNA"/>
</dbReference>
<dbReference type="RefSeq" id="WP_025227547.1">
    <property type="nucleotide sequence ID" value="NZ_CP007139.1"/>
</dbReference>
<dbReference type="PRINTS" id="PR00702">
    <property type="entry name" value="ACRIFLAVINRP"/>
</dbReference>
<dbReference type="SUPFAM" id="SSF82693">
    <property type="entry name" value="Multidrug efflux transporter AcrB pore domain, PN1, PN2, PC1 and PC2 subdomains"/>
    <property type="match status" value="3"/>
</dbReference>
<dbReference type="Proteomes" id="UP000027982">
    <property type="component" value="Chromosome"/>
</dbReference>
<evidence type="ECO:0000256" key="2">
    <source>
        <dbReference type="SAM" id="Phobius"/>
    </source>
</evidence>
<dbReference type="Gene3D" id="3.30.2090.10">
    <property type="entry name" value="Multidrug efflux transporter AcrB TolC docking domain, DN and DC subdomains"/>
    <property type="match status" value="2"/>
</dbReference>
<feature type="transmembrane region" description="Helical" evidence="2">
    <location>
        <begin position="24"/>
        <end position="45"/>
    </location>
</feature>
<feature type="transmembrane region" description="Helical" evidence="2">
    <location>
        <begin position="983"/>
        <end position="1004"/>
    </location>
</feature>
<reference evidence="3 4" key="1">
    <citation type="journal article" date="2014" name="PLoS ONE">
        <title>The first complete genome sequence of the class fimbriimonadia in the phylum armatimonadetes.</title>
        <authorList>
            <person name="Hu Z.Y."/>
            <person name="Wang Y.Z."/>
            <person name="Im W.T."/>
            <person name="Wang S.Y."/>
            <person name="Zhao G.P."/>
            <person name="Zheng H.J."/>
            <person name="Quan Z.X."/>
        </authorList>
    </citation>
    <scope>NUCLEOTIDE SEQUENCE [LARGE SCALE GENOMIC DNA]</scope>
    <source>
        <strain evidence="3">Gsoil 348</strain>
    </source>
</reference>
<gene>
    <name evidence="3" type="ORF">OP10G_0423</name>
</gene>
<dbReference type="Gene3D" id="3.30.70.1430">
    <property type="entry name" value="Multidrug efflux transporter AcrB pore domain"/>
    <property type="match status" value="2"/>
</dbReference>
<dbReference type="InterPro" id="IPR027463">
    <property type="entry name" value="AcrB_DN_DC_subdom"/>
</dbReference>
<accession>A0A068NJV8</accession>
<feature type="transmembrane region" description="Helical" evidence="2">
    <location>
        <begin position="600"/>
        <end position="620"/>
    </location>
</feature>
<dbReference type="KEGG" id="fgi:OP10G_0423"/>
<name>A0A068NJV8_FIMGI</name>
<keyword evidence="2" id="KW-0472">Membrane</keyword>
<feature type="region of interest" description="Disordered" evidence="1">
    <location>
        <begin position="267"/>
        <end position="298"/>
    </location>
</feature>
<evidence type="ECO:0000313" key="3">
    <source>
        <dbReference type="EMBL" id="AIE83791.1"/>
    </source>
</evidence>
<dbReference type="PANTHER" id="PTHR32063">
    <property type="match status" value="1"/>
</dbReference>
<proteinExistence type="predicted"/>
<dbReference type="PANTHER" id="PTHR32063:SF0">
    <property type="entry name" value="SWARMING MOTILITY PROTEIN SWRC"/>
    <property type="match status" value="1"/>
</dbReference>
<dbReference type="GO" id="GO:0042910">
    <property type="term" value="F:xenobiotic transmembrane transporter activity"/>
    <property type="evidence" value="ECO:0007669"/>
    <property type="project" value="TreeGrafter"/>
</dbReference>
<evidence type="ECO:0000256" key="1">
    <source>
        <dbReference type="SAM" id="MobiDB-lite"/>
    </source>
</evidence>
<dbReference type="AlphaFoldDB" id="A0A068NJV8"/>
<dbReference type="HOGENOM" id="CLU_002755_1_2_0"/>
<feature type="transmembrane region" description="Helical" evidence="2">
    <location>
        <begin position="422"/>
        <end position="444"/>
    </location>
</feature>
<evidence type="ECO:0000313" key="4">
    <source>
        <dbReference type="Proteomes" id="UP000027982"/>
    </source>
</evidence>
<dbReference type="SUPFAM" id="SSF82714">
    <property type="entry name" value="Multidrug efflux transporter AcrB TolC docking domain, DN and DC subdomains"/>
    <property type="match status" value="2"/>
</dbReference>
<feature type="transmembrane region" description="Helical" evidence="2">
    <location>
        <begin position="1079"/>
        <end position="1100"/>
    </location>
</feature>
<dbReference type="STRING" id="661478.OP10G_0423"/>
<dbReference type="Gene3D" id="1.20.1640.10">
    <property type="entry name" value="Multidrug efflux transporter AcrB transmembrane domain"/>
    <property type="match status" value="2"/>
</dbReference>
<keyword evidence="2" id="KW-1133">Transmembrane helix</keyword>
<feature type="transmembrane region" description="Helical" evidence="2">
    <location>
        <begin position="525"/>
        <end position="552"/>
    </location>
</feature>
<dbReference type="InterPro" id="IPR001036">
    <property type="entry name" value="Acrflvin-R"/>
</dbReference>
<keyword evidence="2" id="KW-0812">Transmembrane</keyword>
<protein>
    <submittedName>
        <fullName evidence="3">RND multidrug efflux transporter</fullName>
    </submittedName>
</protein>
<dbReference type="GO" id="GO:0005886">
    <property type="term" value="C:plasma membrane"/>
    <property type="evidence" value="ECO:0007669"/>
    <property type="project" value="TreeGrafter"/>
</dbReference>
<feature type="transmembrane region" description="Helical" evidence="2">
    <location>
        <begin position="493"/>
        <end position="513"/>
    </location>
</feature>
<feature type="transmembrane region" description="Helical" evidence="2">
    <location>
        <begin position="396"/>
        <end position="415"/>
    </location>
</feature>
<sequence length="1137" mass="123985">MSGPSAPRENPLHLIHRWSIEHPYAVIAFFVAVVLAAWLAVTSMIPRRFAPYVESPMIGVVTMMPGLSSQEMELQISKPIEEGLVNVKGLRYIRSNSQDGFSIVTLEFPYGTNMQRALTDVQALMNVVQAQLPSTGANLKPSFVIPIDPLNLPILSLSLRGDAAKGWDPARVREFADNEVVRRLKGVRDVYSVVPFGGFRRQLQVLVDRAKLSGYGISVLDVRNAIDRANQSASAGTLTNGSGEGIVRVDTRARSARDVLEYPVATKGGASLPNPAGSSPAGMGGMGGASPPPAVAPPTPAAVPQKVVYVRDVARVVDGYWERRSGYDYLSHEPGKSGLVSPSVEVSVVQNPGASSAQVVPEVMAVVRRLEQENPGLHFEVAYDNAHFVGILFDNVWHELAIAIGLTALALLLFLGEWRGTVIALVTLPTSLALAILMMMPFGMTFNSGTLIGLLLSIGRLVDDSIIDIHAVERHLRLGKTPKQATIDGIAEVRLAVIASTVMIVLALVPLLFSGGLVGLMFVELVWPLIFGLIASMLVSFTLTALLCANLLRPESARDSDRRRPGLALLYLLLDPVQRGLDRLEKGYARAIKWSLKHRFANLTRVLATLAIGFTFYYFIGSEMMPLADTGQANGFLEMQPGTSFEGTQAAVKRLEAIMLKHPELQKASIELGAESMFESWNPSFTGYQMPQVNGASMMLTFGDKDERGRTIWQVMDAIHREAMATIPGIRRLQIKEMGSDVMAAAQAPIQINIHGPELSVLDRLGHEVLHVADRMKGEMYQPAQTWTIGQPEYRVQVDLQRAAEVGLSPASIAEQAYYALHGGLTNEFYRLPNQRQNTILVRYDEADRKTAADLAGLYLSTPDGRQIPLHSVASIVRTAAPTAIEHDGLRRVVGVNGYYRIGHPPSMDTVMDLVSNAYGGNPKLGVDAVNFPPGYGVEVRGDMTQMMDSMRRLVQSLGLSLALMYLVLVVQFRGFLQPLQMIASLPLELAGVFTALWLAHAAFSTVSVLGIIVLTGMDITTAVLMVDLIMKYREQGVPRDEAILRACPDRLRPILMTSGITMIVMLPVAIAPKTGLDAYQPLAVAVVGGLLVGTILSLFDIPIMHTYVDDFVRWLDKTFRGRESSRTESDPGEERP</sequence>
<feature type="transmembrane region" description="Helical" evidence="2">
    <location>
        <begin position="954"/>
        <end position="971"/>
    </location>
</feature>
<dbReference type="SUPFAM" id="SSF82866">
    <property type="entry name" value="Multidrug efflux transporter AcrB transmembrane domain"/>
    <property type="match status" value="2"/>
</dbReference>
<keyword evidence="4" id="KW-1185">Reference proteome</keyword>
<dbReference type="OrthoDB" id="9791035at2"/>
<dbReference type="eggNOG" id="COG0841">
    <property type="taxonomic scope" value="Bacteria"/>
</dbReference>
<organism evidence="3 4">
    <name type="scientific">Fimbriimonas ginsengisoli Gsoil 348</name>
    <dbReference type="NCBI Taxonomy" id="661478"/>
    <lineage>
        <taxon>Bacteria</taxon>
        <taxon>Bacillati</taxon>
        <taxon>Armatimonadota</taxon>
        <taxon>Fimbriimonadia</taxon>
        <taxon>Fimbriimonadales</taxon>
        <taxon>Fimbriimonadaceae</taxon>
        <taxon>Fimbriimonas</taxon>
    </lineage>
</organism>